<reference evidence="1" key="2">
    <citation type="journal article" date="2015" name="Data Brief">
        <title>Shoot transcriptome of the giant reed, Arundo donax.</title>
        <authorList>
            <person name="Barrero R.A."/>
            <person name="Guerrero F.D."/>
            <person name="Moolhuijzen P."/>
            <person name="Goolsby J.A."/>
            <person name="Tidwell J."/>
            <person name="Bellgard S.E."/>
            <person name="Bellgard M.I."/>
        </authorList>
    </citation>
    <scope>NUCLEOTIDE SEQUENCE</scope>
    <source>
        <tissue evidence="1">Shoot tissue taken approximately 20 cm above the soil surface</tissue>
    </source>
</reference>
<reference evidence="1" key="1">
    <citation type="submission" date="2014-09" db="EMBL/GenBank/DDBJ databases">
        <authorList>
            <person name="Magalhaes I.L.F."/>
            <person name="Oliveira U."/>
            <person name="Santos F.R."/>
            <person name="Vidigal T.H.D.A."/>
            <person name="Brescovit A.D."/>
            <person name="Santos A.J."/>
        </authorList>
    </citation>
    <scope>NUCLEOTIDE SEQUENCE</scope>
    <source>
        <tissue evidence="1">Shoot tissue taken approximately 20 cm above the soil surface</tissue>
    </source>
</reference>
<organism evidence="1">
    <name type="scientific">Arundo donax</name>
    <name type="common">Giant reed</name>
    <name type="synonym">Donax arundinaceus</name>
    <dbReference type="NCBI Taxonomy" id="35708"/>
    <lineage>
        <taxon>Eukaryota</taxon>
        <taxon>Viridiplantae</taxon>
        <taxon>Streptophyta</taxon>
        <taxon>Embryophyta</taxon>
        <taxon>Tracheophyta</taxon>
        <taxon>Spermatophyta</taxon>
        <taxon>Magnoliopsida</taxon>
        <taxon>Liliopsida</taxon>
        <taxon>Poales</taxon>
        <taxon>Poaceae</taxon>
        <taxon>PACMAD clade</taxon>
        <taxon>Arundinoideae</taxon>
        <taxon>Arundineae</taxon>
        <taxon>Arundo</taxon>
    </lineage>
</organism>
<proteinExistence type="predicted"/>
<dbReference type="EMBL" id="GBRH01213747">
    <property type="protein sequence ID" value="JAD84148.1"/>
    <property type="molecule type" value="Transcribed_RNA"/>
</dbReference>
<protein>
    <submittedName>
        <fullName evidence="1">Uncharacterized protein</fullName>
    </submittedName>
</protein>
<accession>A0A0A9DBV1</accession>
<dbReference type="AlphaFoldDB" id="A0A0A9DBV1"/>
<evidence type="ECO:0000313" key="1">
    <source>
        <dbReference type="EMBL" id="JAD84148.1"/>
    </source>
</evidence>
<sequence length="66" mass="7594">MFVFQDREHLPFVYLGQLACKLAIPIRNLLLHHSNKKLHVAGAEYVRDQLRIGLTTIAQIIAQLQE</sequence>
<name>A0A0A9DBV1_ARUDO</name>